<dbReference type="InterPro" id="IPR003838">
    <property type="entry name" value="ABC3_permease_C"/>
</dbReference>
<evidence type="ECO:0000259" key="8">
    <source>
        <dbReference type="Pfam" id="PF02687"/>
    </source>
</evidence>
<dbReference type="RefSeq" id="WP_235969638.1">
    <property type="nucleotide sequence ID" value="NZ_BJTG01000006.1"/>
</dbReference>
<dbReference type="GO" id="GO:0098797">
    <property type="term" value="C:plasma membrane protein complex"/>
    <property type="evidence" value="ECO:0007669"/>
    <property type="project" value="TreeGrafter"/>
</dbReference>
<feature type="domain" description="ABC3 transporter permease C-terminal" evidence="8">
    <location>
        <begin position="269"/>
        <end position="389"/>
    </location>
</feature>
<evidence type="ECO:0000256" key="5">
    <source>
        <dbReference type="ARBA" id="ARBA00022989"/>
    </source>
</evidence>
<dbReference type="PANTHER" id="PTHR30489">
    <property type="entry name" value="LIPOPROTEIN-RELEASING SYSTEM TRANSMEMBRANE PROTEIN LOLE"/>
    <property type="match status" value="1"/>
</dbReference>
<feature type="transmembrane region" description="Helical" evidence="7">
    <location>
        <begin position="361"/>
        <end position="381"/>
    </location>
</feature>
<dbReference type="GO" id="GO:0044874">
    <property type="term" value="P:lipoprotein localization to outer membrane"/>
    <property type="evidence" value="ECO:0007669"/>
    <property type="project" value="TreeGrafter"/>
</dbReference>
<organism evidence="9 10">
    <name type="scientific">Anaeromyxobacter diazotrophicus</name>
    <dbReference type="NCBI Taxonomy" id="2590199"/>
    <lineage>
        <taxon>Bacteria</taxon>
        <taxon>Pseudomonadati</taxon>
        <taxon>Myxococcota</taxon>
        <taxon>Myxococcia</taxon>
        <taxon>Myxococcales</taxon>
        <taxon>Cystobacterineae</taxon>
        <taxon>Anaeromyxobacteraceae</taxon>
        <taxon>Anaeromyxobacter</taxon>
    </lineage>
</organism>
<dbReference type="PROSITE" id="PS51257">
    <property type="entry name" value="PROKAR_LIPOPROTEIN"/>
    <property type="match status" value="1"/>
</dbReference>
<keyword evidence="3" id="KW-1003">Cell membrane</keyword>
<dbReference type="EMBL" id="BJTG01000006">
    <property type="protein sequence ID" value="GEJ58083.1"/>
    <property type="molecule type" value="Genomic_DNA"/>
</dbReference>
<protein>
    <submittedName>
        <fullName evidence="9">Peptide ABC transporter permease</fullName>
    </submittedName>
</protein>
<evidence type="ECO:0000313" key="9">
    <source>
        <dbReference type="EMBL" id="GEJ58083.1"/>
    </source>
</evidence>
<comment type="subcellular location">
    <subcellularLocation>
        <location evidence="1">Cell membrane</location>
        <topology evidence="1">Multi-pass membrane protein</topology>
    </subcellularLocation>
</comment>
<feature type="transmembrane region" description="Helical" evidence="7">
    <location>
        <begin position="312"/>
        <end position="341"/>
    </location>
</feature>
<evidence type="ECO:0000256" key="3">
    <source>
        <dbReference type="ARBA" id="ARBA00022475"/>
    </source>
</evidence>
<sequence>MKALRRKLLRELWGARGQLLAIALLVACAVATFVGAMGTWRALERAQAAYYAGYAFPHVFAECRRAPEPVARRAALLPGVAEVETRVGAQVTLEVPGLGEPASALLTSLPDDGAPRLSRLHLRSGRSLAPDRAGEVLVSESFAQANHLAQGARLVAVINGRRQALTVVGVALSPEHLFVLAPGAFVPDDRHFGVLWMARTPLATALDLKDAFSSIAVRLAPGAPSGPVLAGLDRLLAPWGGQGAYERARHPSHRYVSDEIAQLRALATLIPAIFLGVAAFLVGVALSRLVALQRTHLGTLKALGYGDLRLALHYAGFPLLTVLPGAAAGSAGGFLMGAGLARVYARYYRFPALRYTLDLDVVALATALALAAALAGAAGAIRRAARLPPAAAMRPEAPPTYRPSALERLGLGRHLSPAGRMVLRDLGRRPLRTALSCAGMATAVGVMVVASFMRDATHLLVTQQFDVAAREDVTVGFTQVVRSADALRELRALPGVTAAEGWRAVPVSLRAGHRSYRTALVGLAPGASLHRVVDGGGRAVPVPPRGLLLSLRLAETLGVAPGDALRVELLEGTRAAADLPVAATVDDLLGVQATLAAPALARLAGDGELVTGAWLAIDPARQDALLARLRAAPRVASVALRGPTLASLAKMIDDSLLWFTTLLGFFAVVIAAGVVYNAARVALAERERELATLRVVGFTVGETWRVVAGAVGAQLLLAVPLGWLVGAGFVGLTARATASELMRLPALVTRGNCAAAALVVLAAAGAVALHARRWLARLDLVAVLKAKE</sequence>
<evidence type="ECO:0000313" key="10">
    <source>
        <dbReference type="Proteomes" id="UP000503640"/>
    </source>
</evidence>
<evidence type="ECO:0000256" key="7">
    <source>
        <dbReference type="SAM" id="Phobius"/>
    </source>
</evidence>
<evidence type="ECO:0000256" key="6">
    <source>
        <dbReference type="ARBA" id="ARBA00023136"/>
    </source>
</evidence>
<dbReference type="InterPro" id="IPR051447">
    <property type="entry name" value="Lipoprotein-release_system"/>
</dbReference>
<feature type="transmembrane region" description="Helical" evidence="7">
    <location>
        <begin position="656"/>
        <end position="679"/>
    </location>
</feature>
<dbReference type="AlphaFoldDB" id="A0A7I9VNU9"/>
<feature type="transmembrane region" description="Helical" evidence="7">
    <location>
        <begin position="715"/>
        <end position="734"/>
    </location>
</feature>
<evidence type="ECO:0000256" key="1">
    <source>
        <dbReference type="ARBA" id="ARBA00004651"/>
    </source>
</evidence>
<reference evidence="10" key="1">
    <citation type="journal article" date="2020" name="Appl. Environ. Microbiol.">
        <title>Diazotrophic Anaeromyxobacter Isolates from Soils.</title>
        <authorList>
            <person name="Masuda Y."/>
            <person name="Yamanaka H."/>
            <person name="Xu Z.X."/>
            <person name="Shiratori Y."/>
            <person name="Aono T."/>
            <person name="Amachi S."/>
            <person name="Senoo K."/>
            <person name="Itoh H."/>
        </authorList>
    </citation>
    <scope>NUCLEOTIDE SEQUENCE [LARGE SCALE GENOMIC DNA]</scope>
    <source>
        <strain evidence="10">R267</strain>
    </source>
</reference>
<dbReference type="Proteomes" id="UP000503640">
    <property type="component" value="Unassembled WGS sequence"/>
</dbReference>
<dbReference type="Pfam" id="PF02687">
    <property type="entry name" value="FtsX"/>
    <property type="match status" value="2"/>
</dbReference>
<dbReference type="PANTHER" id="PTHR30489:SF0">
    <property type="entry name" value="LIPOPROTEIN-RELEASING SYSTEM TRANSMEMBRANE PROTEIN LOLE"/>
    <property type="match status" value="1"/>
</dbReference>
<evidence type="ECO:0000256" key="4">
    <source>
        <dbReference type="ARBA" id="ARBA00022692"/>
    </source>
</evidence>
<accession>A0A7I9VNU9</accession>
<feature type="transmembrane region" description="Helical" evidence="7">
    <location>
        <begin position="754"/>
        <end position="771"/>
    </location>
</feature>
<feature type="domain" description="ABC3 transporter permease C-terminal" evidence="8">
    <location>
        <begin position="663"/>
        <end position="769"/>
    </location>
</feature>
<name>A0A7I9VNU9_9BACT</name>
<proteinExistence type="inferred from homology"/>
<keyword evidence="4 7" id="KW-0812">Transmembrane</keyword>
<gene>
    <name evidence="9" type="ORF">AMYX_28240</name>
</gene>
<feature type="transmembrane region" description="Helical" evidence="7">
    <location>
        <begin position="433"/>
        <end position="453"/>
    </location>
</feature>
<evidence type="ECO:0000256" key="2">
    <source>
        <dbReference type="ARBA" id="ARBA00005236"/>
    </source>
</evidence>
<feature type="transmembrane region" description="Helical" evidence="7">
    <location>
        <begin position="269"/>
        <end position="291"/>
    </location>
</feature>
<comment type="similarity">
    <text evidence="2">Belongs to the ABC-4 integral membrane protein family. LolC/E subfamily.</text>
</comment>
<keyword evidence="5 7" id="KW-1133">Transmembrane helix</keyword>
<keyword evidence="10" id="KW-1185">Reference proteome</keyword>
<keyword evidence="6 7" id="KW-0472">Membrane</keyword>
<comment type="caution">
    <text evidence="9">The sequence shown here is derived from an EMBL/GenBank/DDBJ whole genome shotgun (WGS) entry which is preliminary data.</text>
</comment>